<comment type="caution">
    <text evidence="3">The sequence shown here is derived from an EMBL/GenBank/DDBJ whole genome shotgun (WGS) entry which is preliminary data.</text>
</comment>
<dbReference type="EMBL" id="CAJGYO010000002">
    <property type="protein sequence ID" value="CAD6212713.1"/>
    <property type="molecule type" value="Genomic_DNA"/>
</dbReference>
<accession>A0A811MXH3</accession>
<dbReference type="Gene3D" id="3.40.50.10490">
    <property type="entry name" value="Glucose-6-phosphate isomerase like protein, domain 1"/>
    <property type="match status" value="1"/>
</dbReference>
<keyword evidence="4" id="KW-1185">Reference proteome</keyword>
<name>A0A811MXH3_9POAL</name>
<sequence>MSGIPANNRGRNSIGYLFWLLSRIVLQQMRGTILPGHKWEVMVDLFFYIDLEEAKVQEEEAVVAPEFAAITDYTVL</sequence>
<dbReference type="InterPro" id="IPR005707">
    <property type="entry name" value="Ribosomal_uS2_euk/arc"/>
</dbReference>
<evidence type="ECO:0000256" key="2">
    <source>
        <dbReference type="ARBA" id="ARBA00023274"/>
    </source>
</evidence>
<evidence type="ECO:0000256" key="1">
    <source>
        <dbReference type="ARBA" id="ARBA00022980"/>
    </source>
</evidence>
<keyword evidence="2" id="KW-0687">Ribonucleoprotein</keyword>
<protein>
    <submittedName>
        <fullName evidence="3">Uncharacterized protein</fullName>
    </submittedName>
</protein>
<dbReference type="GO" id="GO:0003735">
    <property type="term" value="F:structural constituent of ribosome"/>
    <property type="evidence" value="ECO:0007669"/>
    <property type="project" value="InterPro"/>
</dbReference>
<organism evidence="3 4">
    <name type="scientific">Miscanthus lutarioriparius</name>
    <dbReference type="NCBI Taxonomy" id="422564"/>
    <lineage>
        <taxon>Eukaryota</taxon>
        <taxon>Viridiplantae</taxon>
        <taxon>Streptophyta</taxon>
        <taxon>Embryophyta</taxon>
        <taxon>Tracheophyta</taxon>
        <taxon>Spermatophyta</taxon>
        <taxon>Magnoliopsida</taxon>
        <taxon>Liliopsida</taxon>
        <taxon>Poales</taxon>
        <taxon>Poaceae</taxon>
        <taxon>PACMAD clade</taxon>
        <taxon>Panicoideae</taxon>
        <taxon>Andropogonodae</taxon>
        <taxon>Andropogoneae</taxon>
        <taxon>Saccharinae</taxon>
        <taxon>Miscanthus</taxon>
    </lineage>
</organism>
<proteinExistence type="predicted"/>
<gene>
    <name evidence="3" type="ORF">NCGR_LOCUS8464</name>
</gene>
<dbReference type="GO" id="GO:0006412">
    <property type="term" value="P:translation"/>
    <property type="evidence" value="ECO:0007669"/>
    <property type="project" value="InterPro"/>
</dbReference>
<evidence type="ECO:0000313" key="3">
    <source>
        <dbReference type="EMBL" id="CAD6212713.1"/>
    </source>
</evidence>
<dbReference type="GO" id="GO:0015935">
    <property type="term" value="C:small ribosomal subunit"/>
    <property type="evidence" value="ECO:0007669"/>
    <property type="project" value="InterPro"/>
</dbReference>
<dbReference type="OrthoDB" id="414863at2759"/>
<reference evidence="3" key="1">
    <citation type="submission" date="2020-10" db="EMBL/GenBank/DDBJ databases">
        <authorList>
            <person name="Han B."/>
            <person name="Lu T."/>
            <person name="Zhao Q."/>
            <person name="Huang X."/>
            <person name="Zhao Y."/>
        </authorList>
    </citation>
    <scope>NUCLEOTIDE SEQUENCE</scope>
</reference>
<dbReference type="PANTHER" id="PTHR11489">
    <property type="entry name" value="40S RIBOSOMAL PROTEIN SA"/>
    <property type="match status" value="1"/>
</dbReference>
<dbReference type="InterPro" id="IPR023591">
    <property type="entry name" value="Ribosomal_uS2_flav_dom_sf"/>
</dbReference>
<keyword evidence="1" id="KW-0689">Ribosomal protein</keyword>
<dbReference type="AlphaFoldDB" id="A0A811MXH3"/>
<dbReference type="SUPFAM" id="SSF52313">
    <property type="entry name" value="Ribosomal protein S2"/>
    <property type="match status" value="1"/>
</dbReference>
<dbReference type="Proteomes" id="UP000604825">
    <property type="component" value="Unassembled WGS sequence"/>
</dbReference>
<evidence type="ECO:0000313" key="4">
    <source>
        <dbReference type="Proteomes" id="UP000604825"/>
    </source>
</evidence>